<proteinExistence type="predicted"/>
<dbReference type="GeneID" id="19302900"/>
<dbReference type="HOGENOM" id="CLU_2015523_0_0_1"/>
<protein>
    <recommendedName>
        <fullName evidence="3">DUF4219 domain-containing protein</fullName>
    </recommendedName>
</protein>
<gene>
    <name evidence="1" type="ORF">GLOTRDRAFT_134053</name>
</gene>
<evidence type="ECO:0008006" key="3">
    <source>
        <dbReference type="Google" id="ProtNLM"/>
    </source>
</evidence>
<keyword evidence="2" id="KW-1185">Reference proteome</keyword>
<accession>S7PSE8</accession>
<dbReference type="RefSeq" id="XP_007871223.1">
    <property type="nucleotide sequence ID" value="XM_007873032.1"/>
</dbReference>
<evidence type="ECO:0000313" key="2">
    <source>
        <dbReference type="Proteomes" id="UP000030669"/>
    </source>
</evidence>
<dbReference type="Proteomes" id="UP000030669">
    <property type="component" value="Unassembled WGS sequence"/>
</dbReference>
<name>S7PSE8_GLOTA</name>
<organism evidence="1 2">
    <name type="scientific">Gloeophyllum trabeum (strain ATCC 11539 / FP-39264 / Madison 617)</name>
    <name type="common">Brown rot fungus</name>
    <dbReference type="NCBI Taxonomy" id="670483"/>
    <lineage>
        <taxon>Eukaryota</taxon>
        <taxon>Fungi</taxon>
        <taxon>Dikarya</taxon>
        <taxon>Basidiomycota</taxon>
        <taxon>Agaricomycotina</taxon>
        <taxon>Agaricomycetes</taxon>
        <taxon>Gloeophyllales</taxon>
        <taxon>Gloeophyllaceae</taxon>
        <taxon>Gloeophyllum</taxon>
    </lineage>
</organism>
<dbReference type="OrthoDB" id="3265539at2759"/>
<evidence type="ECO:0000313" key="1">
    <source>
        <dbReference type="EMBL" id="EPQ50312.1"/>
    </source>
</evidence>
<dbReference type="eggNOG" id="ENOG502R1TM">
    <property type="taxonomic scope" value="Eukaryota"/>
</dbReference>
<reference evidence="1 2" key="1">
    <citation type="journal article" date="2012" name="Science">
        <title>The Paleozoic origin of enzymatic lignin decomposition reconstructed from 31 fungal genomes.</title>
        <authorList>
            <person name="Floudas D."/>
            <person name="Binder M."/>
            <person name="Riley R."/>
            <person name="Barry K."/>
            <person name="Blanchette R.A."/>
            <person name="Henrissat B."/>
            <person name="Martinez A.T."/>
            <person name="Otillar R."/>
            <person name="Spatafora J.W."/>
            <person name="Yadav J.S."/>
            <person name="Aerts A."/>
            <person name="Benoit I."/>
            <person name="Boyd A."/>
            <person name="Carlson A."/>
            <person name="Copeland A."/>
            <person name="Coutinho P.M."/>
            <person name="de Vries R.P."/>
            <person name="Ferreira P."/>
            <person name="Findley K."/>
            <person name="Foster B."/>
            <person name="Gaskell J."/>
            <person name="Glotzer D."/>
            <person name="Gorecki P."/>
            <person name="Heitman J."/>
            <person name="Hesse C."/>
            <person name="Hori C."/>
            <person name="Igarashi K."/>
            <person name="Jurgens J.A."/>
            <person name="Kallen N."/>
            <person name="Kersten P."/>
            <person name="Kohler A."/>
            <person name="Kuees U."/>
            <person name="Kumar T.K.A."/>
            <person name="Kuo A."/>
            <person name="LaButti K."/>
            <person name="Larrondo L.F."/>
            <person name="Lindquist E."/>
            <person name="Ling A."/>
            <person name="Lombard V."/>
            <person name="Lucas S."/>
            <person name="Lundell T."/>
            <person name="Martin R."/>
            <person name="McLaughlin D.J."/>
            <person name="Morgenstern I."/>
            <person name="Morin E."/>
            <person name="Murat C."/>
            <person name="Nagy L.G."/>
            <person name="Nolan M."/>
            <person name="Ohm R.A."/>
            <person name="Patyshakuliyeva A."/>
            <person name="Rokas A."/>
            <person name="Ruiz-Duenas F.J."/>
            <person name="Sabat G."/>
            <person name="Salamov A."/>
            <person name="Samejima M."/>
            <person name="Schmutz J."/>
            <person name="Slot J.C."/>
            <person name="St John F."/>
            <person name="Stenlid J."/>
            <person name="Sun H."/>
            <person name="Sun S."/>
            <person name="Syed K."/>
            <person name="Tsang A."/>
            <person name="Wiebenga A."/>
            <person name="Young D."/>
            <person name="Pisabarro A."/>
            <person name="Eastwood D.C."/>
            <person name="Martin F."/>
            <person name="Cullen D."/>
            <person name="Grigoriev I.V."/>
            <person name="Hibbett D.S."/>
        </authorList>
    </citation>
    <scope>NUCLEOTIDE SEQUENCE [LARGE SCALE GENOMIC DNA]</scope>
    <source>
        <strain evidence="1 2">ATCC 11539</strain>
    </source>
</reference>
<dbReference type="KEGG" id="gtr:GLOTRDRAFT_134053"/>
<dbReference type="OMA" id="CMEVELV"/>
<dbReference type="AlphaFoldDB" id="S7PSE8"/>
<sequence length="123" mass="13854">MSDANKLNTRFAKLNDTNYGTWAIRMEAIMIRMGMDEVKAGAKLQEVGMAMVAFEAKKSKRNAKKMQEARVELILTVEDSQLAHMRSADPMDIWMMLAQVHRALGFAQPMLPGIPGMEIQIEI</sequence>
<dbReference type="EMBL" id="KB469318">
    <property type="protein sequence ID" value="EPQ50312.1"/>
    <property type="molecule type" value="Genomic_DNA"/>
</dbReference>